<gene>
    <name evidence="2" type="ORF">V6N12_024274</name>
</gene>
<reference evidence="2 3" key="1">
    <citation type="journal article" date="2024" name="G3 (Bethesda)">
        <title>Genome assembly of Hibiscus sabdariffa L. provides insights into metabolisms of medicinal natural products.</title>
        <authorList>
            <person name="Kim T."/>
        </authorList>
    </citation>
    <scope>NUCLEOTIDE SEQUENCE [LARGE SCALE GENOMIC DNA]</scope>
    <source>
        <strain evidence="2">TK-2024</strain>
        <tissue evidence="2">Old leaves</tissue>
    </source>
</reference>
<protein>
    <submittedName>
        <fullName evidence="2">Uncharacterized protein</fullName>
    </submittedName>
</protein>
<sequence>MSEFTNNHSYSLPRRYKEAGGRPPDGVPHVPISTTLERLASPIPLGGQSVVKRTRGTEGSEVTHDSMVLDDGSVVGANSPGFGVDSNKADDGKSPSDDTTYASKFATTGVEGNGPNESNMYGPWMMVEPRRWRVAGNARNENMVVRKGKVAGSWFAALAKDERGEKMVEGTRVVLTVHAGEGQPTGVIPHKPNVASGSHTVLKIVEVGQGEGIQSKTPLKGIARRSKGASKGDVSGYRRYDIRMIRGVRIRGSLREGPGVSSRTFSQVNRELVGASPCMVGFLRSIHWLCRAC</sequence>
<feature type="compositionally biased region" description="Polar residues" evidence="1">
    <location>
        <begin position="1"/>
        <end position="10"/>
    </location>
</feature>
<organism evidence="2 3">
    <name type="scientific">Hibiscus sabdariffa</name>
    <name type="common">roselle</name>
    <dbReference type="NCBI Taxonomy" id="183260"/>
    <lineage>
        <taxon>Eukaryota</taxon>
        <taxon>Viridiplantae</taxon>
        <taxon>Streptophyta</taxon>
        <taxon>Embryophyta</taxon>
        <taxon>Tracheophyta</taxon>
        <taxon>Spermatophyta</taxon>
        <taxon>Magnoliopsida</taxon>
        <taxon>eudicotyledons</taxon>
        <taxon>Gunneridae</taxon>
        <taxon>Pentapetalae</taxon>
        <taxon>rosids</taxon>
        <taxon>malvids</taxon>
        <taxon>Malvales</taxon>
        <taxon>Malvaceae</taxon>
        <taxon>Malvoideae</taxon>
        <taxon>Hibiscus</taxon>
    </lineage>
</organism>
<feature type="compositionally biased region" description="Basic and acidic residues" evidence="1">
    <location>
        <begin position="87"/>
        <end position="96"/>
    </location>
</feature>
<feature type="compositionally biased region" description="Basic and acidic residues" evidence="1">
    <location>
        <begin position="55"/>
        <end position="64"/>
    </location>
</feature>
<name>A0ABR2G035_9ROSI</name>
<feature type="compositionally biased region" description="Polar residues" evidence="1">
    <location>
        <begin position="97"/>
        <end position="106"/>
    </location>
</feature>
<comment type="caution">
    <text evidence="2">The sequence shown here is derived from an EMBL/GenBank/DDBJ whole genome shotgun (WGS) entry which is preliminary data.</text>
</comment>
<evidence type="ECO:0000313" key="2">
    <source>
        <dbReference type="EMBL" id="KAK8589884.1"/>
    </source>
</evidence>
<evidence type="ECO:0000313" key="3">
    <source>
        <dbReference type="Proteomes" id="UP001472677"/>
    </source>
</evidence>
<evidence type="ECO:0000256" key="1">
    <source>
        <dbReference type="SAM" id="MobiDB-lite"/>
    </source>
</evidence>
<feature type="region of interest" description="Disordered" evidence="1">
    <location>
        <begin position="1"/>
        <end position="116"/>
    </location>
</feature>
<dbReference type="Proteomes" id="UP001472677">
    <property type="component" value="Unassembled WGS sequence"/>
</dbReference>
<proteinExistence type="predicted"/>
<dbReference type="EMBL" id="JBBPBM010000004">
    <property type="protein sequence ID" value="KAK8589884.1"/>
    <property type="molecule type" value="Genomic_DNA"/>
</dbReference>
<accession>A0ABR2G035</accession>
<keyword evidence="3" id="KW-1185">Reference proteome</keyword>